<dbReference type="Proteomes" id="UP000501600">
    <property type="component" value="Chromosome"/>
</dbReference>
<evidence type="ECO:0000313" key="4">
    <source>
        <dbReference type="Proteomes" id="UP000501600"/>
    </source>
</evidence>
<keyword evidence="4" id="KW-1185">Reference proteome</keyword>
<sequence>MIENAVTEAQGGVDSAEGPVSHRLHPLTLLINFIGLLPSVGFALVALTWSNFDKALDAGFLWLAPLIIPLIFAIPMFFTWLAWSRFSYTVGAEDLRIQSGVLSRNNRSIPYERIQDVNVEQKLIARFLGLAKVKIETGGSGGDEDSLDAVSLLEAERLRDIIRDRKAGLIAGTGSQTDAVEGVADEEDSTPVFAMNNTRVFVAGLFDFSFILLALLGAAAQNLDFLLPGEVFDPRYWAGLWMDQEFVNGLSFGTRVLGILGAIGSLVFIGVASGVIRTFVREYGFRLDRVKAGFRRRRGLFTLTDMVMPIQRVQAAIIKTGPIRERFGWYHLKFQSLASDVGGESDHSAAPCAKPDEIEPIMEETGIRNAAPELIFDNVDSAMWWRDALILALALAAIAWALSHFLHPAFFALILLWIPVTASMILNWRRHRYALTKDQLFVHTGWWSRKLTILPLRKIQSVDLEQSPLDHPLNLATLTIGVAGGSALTPLKINHIDYQRAMDLRLNLLGPSSGLISTAKQH</sequence>
<dbReference type="AlphaFoldDB" id="A0A6H2DNR9"/>
<evidence type="ECO:0000256" key="1">
    <source>
        <dbReference type="SAM" id="Phobius"/>
    </source>
</evidence>
<dbReference type="InterPro" id="IPR005182">
    <property type="entry name" value="YdbS-like_PH"/>
</dbReference>
<keyword evidence="1" id="KW-0812">Transmembrane</keyword>
<dbReference type="PIRSF" id="PIRSF026631">
    <property type="entry name" value="UCP026631"/>
    <property type="match status" value="1"/>
</dbReference>
<dbReference type="PANTHER" id="PTHR34473:SF2">
    <property type="entry name" value="UPF0699 TRANSMEMBRANE PROTEIN YDBT"/>
    <property type="match status" value="1"/>
</dbReference>
<dbReference type="KEGG" id="phao:HF685_11575"/>
<protein>
    <submittedName>
        <fullName evidence="3">PH domain-containing protein</fullName>
    </submittedName>
</protein>
<feature type="transmembrane region" description="Helical" evidence="1">
    <location>
        <begin position="200"/>
        <end position="220"/>
    </location>
</feature>
<feature type="transmembrane region" description="Helical" evidence="1">
    <location>
        <begin position="61"/>
        <end position="83"/>
    </location>
</feature>
<feature type="transmembrane region" description="Helical" evidence="1">
    <location>
        <begin position="409"/>
        <end position="428"/>
    </location>
</feature>
<keyword evidence="1" id="KW-0472">Membrane</keyword>
<feature type="domain" description="YdbS-like PH" evidence="2">
    <location>
        <begin position="428"/>
        <end position="505"/>
    </location>
</feature>
<dbReference type="InterPro" id="IPR014529">
    <property type="entry name" value="UCP026631"/>
</dbReference>
<evidence type="ECO:0000259" key="2">
    <source>
        <dbReference type="Pfam" id="PF03703"/>
    </source>
</evidence>
<dbReference type="EMBL" id="CP051217">
    <property type="protein sequence ID" value="QJB69838.1"/>
    <property type="molecule type" value="Genomic_DNA"/>
</dbReference>
<feature type="transmembrane region" description="Helical" evidence="1">
    <location>
        <begin position="384"/>
        <end position="403"/>
    </location>
</feature>
<keyword evidence="1" id="KW-1133">Transmembrane helix</keyword>
<proteinExistence type="predicted"/>
<dbReference type="PANTHER" id="PTHR34473">
    <property type="entry name" value="UPF0699 TRANSMEMBRANE PROTEIN YDBS"/>
    <property type="match status" value="1"/>
</dbReference>
<feature type="domain" description="YdbS-like PH" evidence="2">
    <location>
        <begin position="83"/>
        <end position="162"/>
    </location>
</feature>
<feature type="transmembrane region" description="Helical" evidence="1">
    <location>
        <begin position="256"/>
        <end position="280"/>
    </location>
</feature>
<evidence type="ECO:0000313" key="3">
    <source>
        <dbReference type="EMBL" id="QJB69838.1"/>
    </source>
</evidence>
<gene>
    <name evidence="3" type="ORF">HF685_11575</name>
</gene>
<feature type="transmembrane region" description="Helical" evidence="1">
    <location>
        <begin position="29"/>
        <end position="49"/>
    </location>
</feature>
<name>A0A6H2DNR9_9SPHN</name>
<dbReference type="RefSeq" id="WP_168820107.1">
    <property type="nucleotide sequence ID" value="NZ_CP051217.1"/>
</dbReference>
<organism evidence="3 4">
    <name type="scientific">Parasphingorhabdus halotolerans</name>
    <dbReference type="NCBI Taxonomy" id="2725558"/>
    <lineage>
        <taxon>Bacteria</taxon>
        <taxon>Pseudomonadati</taxon>
        <taxon>Pseudomonadota</taxon>
        <taxon>Alphaproteobacteria</taxon>
        <taxon>Sphingomonadales</taxon>
        <taxon>Sphingomonadaceae</taxon>
        <taxon>Parasphingorhabdus</taxon>
    </lineage>
</organism>
<accession>A0A6H2DNR9</accession>
<reference evidence="3 4" key="1">
    <citation type="submission" date="2020-04" db="EMBL/GenBank/DDBJ databases">
        <title>Genome sequence for Sphingorhabdus sp. strain M1.</title>
        <authorList>
            <person name="Park S.-J."/>
        </authorList>
    </citation>
    <scope>NUCLEOTIDE SEQUENCE [LARGE SCALE GENOMIC DNA]</scope>
    <source>
        <strain evidence="3 4">JK6</strain>
    </source>
</reference>
<dbReference type="Pfam" id="PF03703">
    <property type="entry name" value="bPH_2"/>
    <property type="match status" value="2"/>
</dbReference>